<keyword evidence="1" id="KW-1133">Transmembrane helix</keyword>
<feature type="transmembrane region" description="Helical" evidence="1">
    <location>
        <begin position="217"/>
        <end position="236"/>
    </location>
</feature>
<dbReference type="Proteomes" id="UP000887013">
    <property type="component" value="Unassembled WGS sequence"/>
</dbReference>
<name>A0A8X6PBW6_NEPPI</name>
<feature type="transmembrane region" description="Helical" evidence="1">
    <location>
        <begin position="139"/>
        <end position="159"/>
    </location>
</feature>
<sequence length="237" mass="27050">MRKAPVNHQKYYGLNFPVEGDSIYATFLWIVTTQVTFVCAFSFPSSIAVVCGAAYCKSSEVFEYFAEFILEIRHIVVHRDKMTKLMDMHRLLYELALETEKVLSPICFLLFCTQSLIMYTSFANYILFKFRDLHSTVVWHTFSALILTPACLIGVILCASKISGQIRLIHTNLQLLYYALVKESKVDKKILLLVRTMLRIEFPEMTAGNITGLRRKLILSVAGALFTYGLLLVSVIH</sequence>
<gene>
    <name evidence="2" type="primary">AVEN_245204_1</name>
    <name evidence="2" type="ORF">NPIL_339471</name>
</gene>
<organism evidence="2 3">
    <name type="scientific">Nephila pilipes</name>
    <name type="common">Giant wood spider</name>
    <name type="synonym">Nephila maculata</name>
    <dbReference type="NCBI Taxonomy" id="299642"/>
    <lineage>
        <taxon>Eukaryota</taxon>
        <taxon>Metazoa</taxon>
        <taxon>Ecdysozoa</taxon>
        <taxon>Arthropoda</taxon>
        <taxon>Chelicerata</taxon>
        <taxon>Arachnida</taxon>
        <taxon>Araneae</taxon>
        <taxon>Araneomorphae</taxon>
        <taxon>Entelegynae</taxon>
        <taxon>Araneoidea</taxon>
        <taxon>Nephilidae</taxon>
        <taxon>Nephila</taxon>
    </lineage>
</organism>
<dbReference type="EMBL" id="BMAW01018603">
    <property type="protein sequence ID" value="GFT59200.1"/>
    <property type="molecule type" value="Genomic_DNA"/>
</dbReference>
<keyword evidence="1" id="KW-0472">Membrane</keyword>
<dbReference type="AlphaFoldDB" id="A0A8X6PBW6"/>
<keyword evidence="1" id="KW-0812">Transmembrane</keyword>
<proteinExistence type="predicted"/>
<accession>A0A8X6PBW6</accession>
<reference evidence="2" key="1">
    <citation type="submission" date="2020-08" db="EMBL/GenBank/DDBJ databases">
        <title>Multicomponent nature underlies the extraordinary mechanical properties of spider dragline silk.</title>
        <authorList>
            <person name="Kono N."/>
            <person name="Nakamura H."/>
            <person name="Mori M."/>
            <person name="Yoshida Y."/>
            <person name="Ohtoshi R."/>
            <person name="Malay A.D."/>
            <person name="Moran D.A.P."/>
            <person name="Tomita M."/>
            <person name="Numata K."/>
            <person name="Arakawa K."/>
        </authorList>
    </citation>
    <scope>NUCLEOTIDE SEQUENCE</scope>
</reference>
<evidence type="ECO:0000313" key="3">
    <source>
        <dbReference type="Proteomes" id="UP000887013"/>
    </source>
</evidence>
<dbReference type="OrthoDB" id="10573607at2759"/>
<keyword evidence="3" id="KW-1185">Reference proteome</keyword>
<protein>
    <recommendedName>
        <fullName evidence="4">Gustatory receptor</fullName>
    </recommendedName>
</protein>
<comment type="caution">
    <text evidence="2">The sequence shown here is derived from an EMBL/GenBank/DDBJ whole genome shotgun (WGS) entry which is preliminary data.</text>
</comment>
<evidence type="ECO:0000313" key="2">
    <source>
        <dbReference type="EMBL" id="GFT59200.1"/>
    </source>
</evidence>
<feature type="transmembrane region" description="Helical" evidence="1">
    <location>
        <begin position="106"/>
        <end position="127"/>
    </location>
</feature>
<evidence type="ECO:0008006" key="4">
    <source>
        <dbReference type="Google" id="ProtNLM"/>
    </source>
</evidence>
<evidence type="ECO:0000256" key="1">
    <source>
        <dbReference type="SAM" id="Phobius"/>
    </source>
</evidence>